<proteinExistence type="inferred from homology"/>
<evidence type="ECO:0000256" key="5">
    <source>
        <dbReference type="SAM" id="SignalP"/>
    </source>
</evidence>
<dbReference type="PRINTS" id="PR00821">
    <property type="entry name" value="TAGLIPASE"/>
</dbReference>
<dbReference type="Gene3D" id="3.40.50.1820">
    <property type="entry name" value="alpha/beta hydrolase"/>
    <property type="match status" value="1"/>
</dbReference>
<dbReference type="PANTHER" id="PTHR11610:SF173">
    <property type="entry name" value="LIPASE DOMAIN-CONTAINING PROTEIN-RELATED"/>
    <property type="match status" value="1"/>
</dbReference>
<dbReference type="SUPFAM" id="SSF53474">
    <property type="entry name" value="alpha/beta-Hydrolases"/>
    <property type="match status" value="1"/>
</dbReference>
<evidence type="ECO:0000256" key="3">
    <source>
        <dbReference type="ARBA" id="ARBA00022525"/>
    </source>
</evidence>
<name>A0A226EL89_FOLCA</name>
<feature type="signal peptide" evidence="5">
    <location>
        <begin position="1"/>
        <end position="21"/>
    </location>
</feature>
<evidence type="ECO:0000256" key="1">
    <source>
        <dbReference type="ARBA" id="ARBA00004613"/>
    </source>
</evidence>
<feature type="chain" id="PRO_5013370784" evidence="5">
    <location>
        <begin position="22"/>
        <end position="345"/>
    </location>
</feature>
<reference evidence="7 8" key="1">
    <citation type="submission" date="2015-12" db="EMBL/GenBank/DDBJ databases">
        <title>The genome of Folsomia candida.</title>
        <authorList>
            <person name="Faddeeva A."/>
            <person name="Derks M.F."/>
            <person name="Anvar Y."/>
            <person name="Smit S."/>
            <person name="Van Straalen N."/>
            <person name="Roelofs D."/>
        </authorList>
    </citation>
    <scope>NUCLEOTIDE SEQUENCE [LARGE SCALE GENOMIC DNA]</scope>
    <source>
        <strain evidence="7 8">VU population</strain>
        <tissue evidence="7">Whole body</tissue>
    </source>
</reference>
<organism evidence="7 8">
    <name type="scientific">Folsomia candida</name>
    <name type="common">Springtail</name>
    <dbReference type="NCBI Taxonomy" id="158441"/>
    <lineage>
        <taxon>Eukaryota</taxon>
        <taxon>Metazoa</taxon>
        <taxon>Ecdysozoa</taxon>
        <taxon>Arthropoda</taxon>
        <taxon>Hexapoda</taxon>
        <taxon>Collembola</taxon>
        <taxon>Entomobryomorpha</taxon>
        <taxon>Isotomoidea</taxon>
        <taxon>Isotomidae</taxon>
        <taxon>Proisotominae</taxon>
        <taxon>Folsomia</taxon>
    </lineage>
</organism>
<dbReference type="STRING" id="158441.A0A226EL89"/>
<evidence type="ECO:0000256" key="4">
    <source>
        <dbReference type="RuleBase" id="RU004262"/>
    </source>
</evidence>
<dbReference type="EMBL" id="LNIX01000003">
    <property type="protein sequence ID" value="OXA57764.1"/>
    <property type="molecule type" value="Genomic_DNA"/>
</dbReference>
<comment type="subcellular location">
    <subcellularLocation>
        <location evidence="1">Secreted</location>
    </subcellularLocation>
</comment>
<dbReference type="AlphaFoldDB" id="A0A226EL89"/>
<comment type="caution">
    <text evidence="7">The sequence shown here is derived from an EMBL/GenBank/DDBJ whole genome shotgun (WGS) entry which is preliminary data.</text>
</comment>
<dbReference type="OrthoDB" id="199913at2759"/>
<dbReference type="InterPro" id="IPR013818">
    <property type="entry name" value="Lipase"/>
</dbReference>
<dbReference type="GO" id="GO:0016042">
    <property type="term" value="P:lipid catabolic process"/>
    <property type="evidence" value="ECO:0007669"/>
    <property type="project" value="TreeGrafter"/>
</dbReference>
<dbReference type="OMA" id="SKIWACK"/>
<dbReference type="GO" id="GO:0016298">
    <property type="term" value="F:lipase activity"/>
    <property type="evidence" value="ECO:0007669"/>
    <property type="project" value="InterPro"/>
</dbReference>
<evidence type="ECO:0000313" key="7">
    <source>
        <dbReference type="EMBL" id="OXA57764.1"/>
    </source>
</evidence>
<evidence type="ECO:0000313" key="8">
    <source>
        <dbReference type="Proteomes" id="UP000198287"/>
    </source>
</evidence>
<comment type="similarity">
    <text evidence="2 4">Belongs to the AB hydrolase superfamily. Lipase family.</text>
</comment>
<keyword evidence="8" id="KW-1185">Reference proteome</keyword>
<dbReference type="Proteomes" id="UP000198287">
    <property type="component" value="Unassembled WGS sequence"/>
</dbReference>
<dbReference type="GO" id="GO:0005615">
    <property type="term" value="C:extracellular space"/>
    <property type="evidence" value="ECO:0007669"/>
    <property type="project" value="TreeGrafter"/>
</dbReference>
<evidence type="ECO:0000256" key="2">
    <source>
        <dbReference type="ARBA" id="ARBA00010701"/>
    </source>
</evidence>
<protein>
    <submittedName>
        <fullName evidence="7">Lipase member H-A</fullName>
    </submittedName>
</protein>
<feature type="domain" description="Lipase" evidence="6">
    <location>
        <begin position="21"/>
        <end position="285"/>
    </location>
</feature>
<dbReference type="Pfam" id="PF00151">
    <property type="entry name" value="Lipase"/>
    <property type="match status" value="1"/>
</dbReference>
<gene>
    <name evidence="7" type="ORF">Fcan01_07856</name>
</gene>
<keyword evidence="5" id="KW-0732">Signal</keyword>
<accession>A0A226EL89</accession>
<sequence>MHLKLCFVTFVLTVIFVIVNSSKPTPPAVRFYLFPDSKNTEFCQELIPGDSKSLFSSKYDKWKFPIILVHGFGQNLSTTFPQLTKDAMLKSSVQGNIIVADWGRLDEESNQRSGDANGGVPLNADSIGRKVAGMVVFLINHGLLSDPTRVHIIGFSLGAQIAGIAGQHIKHYTGKPIQRVTGLDPAGPLFQFRRIKGKRLDHTDAYFVDVIHTNQARYGYIGNSGHVDFFPNGGGPDQPGCTSRSDIAGYPGSCPHQRAWEYFTETILESKIWACKANSYKEYSLHRSSCKDKVLFGLRVPPSTRGSYFFDIRRNDPGYGSGIGWSSLLGSAEKPWDRPLHSLYD</sequence>
<dbReference type="PANTHER" id="PTHR11610">
    <property type="entry name" value="LIPASE"/>
    <property type="match status" value="1"/>
</dbReference>
<dbReference type="GO" id="GO:0017171">
    <property type="term" value="F:serine hydrolase activity"/>
    <property type="evidence" value="ECO:0007669"/>
    <property type="project" value="TreeGrafter"/>
</dbReference>
<evidence type="ECO:0000259" key="6">
    <source>
        <dbReference type="Pfam" id="PF00151"/>
    </source>
</evidence>
<keyword evidence="3" id="KW-0964">Secreted</keyword>
<dbReference type="InterPro" id="IPR000734">
    <property type="entry name" value="TAG_lipase"/>
</dbReference>
<dbReference type="InterPro" id="IPR029058">
    <property type="entry name" value="AB_hydrolase_fold"/>
</dbReference>